<sequence length="176" mass="19952">MNNNGNQDAMNYNPTNHNMSYYDLDKKNMNHNSTNHNNMSHHDMDARIGNINSMNRNDLNNNTADHLTDQYAPAVPSTQPPPGYDVPDSGASQIMAHNLHRVAAAHILYEGNRKTESGDLASSNVLSGIFHRHHHHHDKAKREEGKEEEKEEHHSLFSIFSPANLQMPKKDESVIR</sequence>
<feature type="compositionally biased region" description="Basic and acidic residues" evidence="1">
    <location>
        <begin position="140"/>
        <end position="155"/>
    </location>
</feature>
<accession>A0A4U0UN82</accession>
<dbReference type="Proteomes" id="UP000310066">
    <property type="component" value="Unassembled WGS sequence"/>
</dbReference>
<protein>
    <submittedName>
        <fullName evidence="2">Uncharacterized protein</fullName>
    </submittedName>
</protein>
<evidence type="ECO:0000256" key="1">
    <source>
        <dbReference type="SAM" id="MobiDB-lite"/>
    </source>
</evidence>
<organism evidence="2 3">
    <name type="scientific">Friedmanniomyces endolithicus</name>
    <dbReference type="NCBI Taxonomy" id="329885"/>
    <lineage>
        <taxon>Eukaryota</taxon>
        <taxon>Fungi</taxon>
        <taxon>Dikarya</taxon>
        <taxon>Ascomycota</taxon>
        <taxon>Pezizomycotina</taxon>
        <taxon>Dothideomycetes</taxon>
        <taxon>Dothideomycetidae</taxon>
        <taxon>Mycosphaerellales</taxon>
        <taxon>Teratosphaeriaceae</taxon>
        <taxon>Friedmanniomyces</taxon>
    </lineage>
</organism>
<gene>
    <name evidence="2" type="ORF">B0A54_11600</name>
</gene>
<dbReference type="EMBL" id="NAJP01000057">
    <property type="protein sequence ID" value="TKA36732.1"/>
    <property type="molecule type" value="Genomic_DNA"/>
</dbReference>
<dbReference type="AlphaFoldDB" id="A0A4U0UN82"/>
<reference evidence="2 3" key="1">
    <citation type="submission" date="2017-03" db="EMBL/GenBank/DDBJ databases">
        <title>Genomes of endolithic fungi from Antarctica.</title>
        <authorList>
            <person name="Coleine C."/>
            <person name="Masonjones S."/>
            <person name="Stajich J.E."/>
        </authorList>
    </citation>
    <scope>NUCLEOTIDE SEQUENCE [LARGE SCALE GENOMIC DNA]</scope>
    <source>
        <strain evidence="2 3">CCFEE 5311</strain>
    </source>
</reference>
<name>A0A4U0UN82_9PEZI</name>
<comment type="caution">
    <text evidence="2">The sequence shown here is derived from an EMBL/GenBank/DDBJ whole genome shotgun (WGS) entry which is preliminary data.</text>
</comment>
<proteinExistence type="predicted"/>
<feature type="region of interest" description="Disordered" evidence="1">
    <location>
        <begin position="132"/>
        <end position="176"/>
    </location>
</feature>
<evidence type="ECO:0000313" key="3">
    <source>
        <dbReference type="Proteomes" id="UP000310066"/>
    </source>
</evidence>
<evidence type="ECO:0000313" key="2">
    <source>
        <dbReference type="EMBL" id="TKA36732.1"/>
    </source>
</evidence>